<dbReference type="NCBIfam" id="TIGR00745">
    <property type="entry name" value="apbA_panE"/>
    <property type="match status" value="1"/>
</dbReference>
<dbReference type="Gene3D" id="1.10.1040.10">
    <property type="entry name" value="N-(1-d-carboxylethyl)-l-norvaline Dehydrogenase, domain 2"/>
    <property type="match status" value="1"/>
</dbReference>
<evidence type="ECO:0000259" key="5">
    <source>
        <dbReference type="Pfam" id="PF08546"/>
    </source>
</evidence>
<evidence type="ECO:0008006" key="7">
    <source>
        <dbReference type="Google" id="ProtNLM"/>
    </source>
</evidence>
<dbReference type="InterPro" id="IPR051402">
    <property type="entry name" value="KPR-Related"/>
</dbReference>
<comment type="similarity">
    <text evidence="1">Belongs to the ketopantoate reductase family.</text>
</comment>
<dbReference type="FunFam" id="3.40.50.720:FF:000307">
    <property type="entry name" value="2-dehydropantoate 2-reductase"/>
    <property type="match status" value="1"/>
</dbReference>
<dbReference type="AlphaFoldDB" id="A0A7S0WR07"/>
<dbReference type="Pfam" id="PF02558">
    <property type="entry name" value="ApbA"/>
    <property type="match status" value="1"/>
</dbReference>
<organism evidence="6">
    <name type="scientific">Pyramimonas obovata</name>
    <dbReference type="NCBI Taxonomy" id="1411642"/>
    <lineage>
        <taxon>Eukaryota</taxon>
        <taxon>Viridiplantae</taxon>
        <taxon>Chlorophyta</taxon>
        <taxon>Pyramimonadophyceae</taxon>
        <taxon>Pyramimonadales</taxon>
        <taxon>Pyramimonadaceae</taxon>
        <taxon>Pyramimonas</taxon>
        <taxon>Pyramimonas incertae sedis</taxon>
    </lineage>
</organism>
<dbReference type="Gene3D" id="3.40.50.720">
    <property type="entry name" value="NAD(P)-binding Rossmann-like Domain"/>
    <property type="match status" value="1"/>
</dbReference>
<evidence type="ECO:0000256" key="3">
    <source>
        <dbReference type="ARBA" id="ARBA00023002"/>
    </source>
</evidence>
<proteinExistence type="inferred from homology"/>
<dbReference type="InterPro" id="IPR003710">
    <property type="entry name" value="ApbA"/>
</dbReference>
<evidence type="ECO:0000256" key="2">
    <source>
        <dbReference type="ARBA" id="ARBA00022857"/>
    </source>
</evidence>
<feature type="domain" description="Ketopantoate reductase C-terminal" evidence="5">
    <location>
        <begin position="187"/>
        <end position="310"/>
    </location>
</feature>
<dbReference type="InterPro" id="IPR013328">
    <property type="entry name" value="6PGD_dom2"/>
</dbReference>
<evidence type="ECO:0000313" key="6">
    <source>
        <dbReference type="EMBL" id="CAD8679355.1"/>
    </source>
</evidence>
<reference evidence="6" key="1">
    <citation type="submission" date="2021-01" db="EMBL/GenBank/DDBJ databases">
        <authorList>
            <person name="Corre E."/>
            <person name="Pelletier E."/>
            <person name="Niang G."/>
            <person name="Scheremetjew M."/>
            <person name="Finn R."/>
            <person name="Kale V."/>
            <person name="Holt S."/>
            <person name="Cochrane G."/>
            <person name="Meng A."/>
            <person name="Brown T."/>
            <person name="Cohen L."/>
        </authorList>
    </citation>
    <scope>NUCLEOTIDE SEQUENCE</scope>
    <source>
        <strain evidence="6">CCMP722</strain>
    </source>
</reference>
<dbReference type="SUPFAM" id="SSF51735">
    <property type="entry name" value="NAD(P)-binding Rossmann-fold domains"/>
    <property type="match status" value="1"/>
</dbReference>
<evidence type="ECO:0000259" key="4">
    <source>
        <dbReference type="Pfam" id="PF02558"/>
    </source>
</evidence>
<gene>
    <name evidence="6" type="ORF">POBO1169_LOCUS14517</name>
</gene>
<dbReference type="InterPro" id="IPR013752">
    <property type="entry name" value="KPA_reductase"/>
</dbReference>
<dbReference type="InterPro" id="IPR013332">
    <property type="entry name" value="KPR_N"/>
</dbReference>
<name>A0A7S0WR07_9CHLO</name>
<dbReference type="SUPFAM" id="SSF48179">
    <property type="entry name" value="6-phosphogluconate dehydrogenase C-terminal domain-like"/>
    <property type="match status" value="1"/>
</dbReference>
<dbReference type="GO" id="GO:0008677">
    <property type="term" value="F:2-dehydropantoate 2-reductase activity"/>
    <property type="evidence" value="ECO:0007669"/>
    <property type="project" value="InterPro"/>
</dbReference>
<protein>
    <recommendedName>
        <fullName evidence="7">2-dehydropantoate 2-reductase</fullName>
    </recommendedName>
</protein>
<keyword evidence="3" id="KW-0560">Oxidoreductase</keyword>
<accession>A0A7S0WR07</accession>
<feature type="domain" description="Ketopantoate reductase N-terminal" evidence="4">
    <location>
        <begin position="7"/>
        <end position="151"/>
    </location>
</feature>
<dbReference type="GO" id="GO:0005737">
    <property type="term" value="C:cytoplasm"/>
    <property type="evidence" value="ECO:0007669"/>
    <property type="project" value="TreeGrafter"/>
</dbReference>
<dbReference type="InterPro" id="IPR036291">
    <property type="entry name" value="NAD(P)-bd_dom_sf"/>
</dbReference>
<keyword evidence="2" id="KW-0521">NADP</keyword>
<dbReference type="PANTHER" id="PTHR21708:SF26">
    <property type="entry name" value="2-DEHYDROPANTOATE 2-REDUCTASE"/>
    <property type="match status" value="1"/>
</dbReference>
<dbReference type="PANTHER" id="PTHR21708">
    <property type="entry name" value="PROBABLE 2-DEHYDROPANTOATE 2-REDUCTASE"/>
    <property type="match status" value="1"/>
</dbReference>
<dbReference type="EMBL" id="HBFA01028681">
    <property type="protein sequence ID" value="CAD8679355.1"/>
    <property type="molecule type" value="Transcribed_RNA"/>
</dbReference>
<evidence type="ECO:0000256" key="1">
    <source>
        <dbReference type="ARBA" id="ARBA00007870"/>
    </source>
</evidence>
<dbReference type="Pfam" id="PF08546">
    <property type="entry name" value="ApbA_C"/>
    <property type="match status" value="1"/>
</dbReference>
<dbReference type="GO" id="GO:0015940">
    <property type="term" value="P:pantothenate biosynthetic process"/>
    <property type="evidence" value="ECO:0007669"/>
    <property type="project" value="InterPro"/>
</dbReference>
<sequence>MSEPYRVCIYGAGGVGGYLAARLAQNGVDVTVVARGEHLKTIQDSGLKLTSISGDFVASVKATEDPSEIGIVDLVIVASKSWQVEAIAPSIQPLLGRETIVVPTQNGIEAPERLGAVLGEEHVLGGYIRIQALVQGPGHILHDGLDVAEFGTGLLPGSGSFCKRQLERMAQAFQGAIGLCLKVQEDVWMKMWRKILAICAYSGVCTASRGNIGDVVECDASATLFQECLLETHRVALASGVKLSEDEVEVVWKEFKGLAAASPTNTPSLMRDMLAGRPSELDDQLGAVVRAAGRARVEVPRVAALYAALMVQEQRNRRAAAAVPVR</sequence>
<dbReference type="InterPro" id="IPR008927">
    <property type="entry name" value="6-PGluconate_DH-like_C_sf"/>
</dbReference>